<dbReference type="InterPro" id="IPR016169">
    <property type="entry name" value="FAD-bd_PCMH_sub2"/>
</dbReference>
<dbReference type="PANTHER" id="PTHR42973">
    <property type="entry name" value="BINDING OXIDOREDUCTASE, PUTATIVE (AFU_ORTHOLOGUE AFUA_1G17690)-RELATED"/>
    <property type="match status" value="1"/>
</dbReference>
<evidence type="ECO:0000256" key="2">
    <source>
        <dbReference type="ARBA" id="ARBA00022630"/>
    </source>
</evidence>
<organism evidence="7">
    <name type="scientific">Talaromyces marneffei PM1</name>
    <dbReference type="NCBI Taxonomy" id="1077442"/>
    <lineage>
        <taxon>Eukaryota</taxon>
        <taxon>Fungi</taxon>
        <taxon>Dikarya</taxon>
        <taxon>Ascomycota</taxon>
        <taxon>Pezizomycotina</taxon>
        <taxon>Eurotiomycetes</taxon>
        <taxon>Eurotiomycetidae</taxon>
        <taxon>Eurotiales</taxon>
        <taxon>Trichocomaceae</taxon>
        <taxon>Talaromyces</taxon>
        <taxon>Talaromyces sect. Talaromyces</taxon>
    </lineage>
</organism>
<feature type="signal peptide" evidence="5">
    <location>
        <begin position="1"/>
        <end position="24"/>
    </location>
</feature>
<dbReference type="InterPro" id="IPR050416">
    <property type="entry name" value="FAD-linked_Oxidoreductase"/>
</dbReference>
<reference evidence="7" key="2">
    <citation type="journal article" date="2014" name="PLoS Genet.">
        <title>Signature gene expression reveals novel clues to the molecular mechanisms of dimorphic transition in Penicillium marneffei.</title>
        <authorList>
            <person name="Yang E."/>
            <person name="Wang G."/>
            <person name="Cai J."/>
            <person name="Woo P.C."/>
            <person name="Lau S.K."/>
            <person name="Yuen K.-Y."/>
            <person name="Chow W.-N."/>
            <person name="Lin X."/>
        </authorList>
    </citation>
    <scope>NUCLEOTIDE SEQUENCE</scope>
    <source>
        <strain evidence="7">PM1</strain>
    </source>
</reference>
<evidence type="ECO:0000256" key="1">
    <source>
        <dbReference type="ARBA" id="ARBA00005466"/>
    </source>
</evidence>
<keyword evidence="5" id="KW-0732">Signal</keyword>
<dbReference type="Pfam" id="PF01565">
    <property type="entry name" value="FAD_binding_4"/>
    <property type="match status" value="1"/>
</dbReference>
<dbReference type="Gene3D" id="3.30.465.10">
    <property type="match status" value="1"/>
</dbReference>
<comment type="similarity">
    <text evidence="1">Belongs to the oxygen-dependent FAD-linked oxidoreductase family.</text>
</comment>
<dbReference type="GO" id="GO:0016491">
    <property type="term" value="F:oxidoreductase activity"/>
    <property type="evidence" value="ECO:0007669"/>
    <property type="project" value="UniProtKB-KW"/>
</dbReference>
<evidence type="ECO:0000256" key="4">
    <source>
        <dbReference type="ARBA" id="ARBA00023002"/>
    </source>
</evidence>
<dbReference type="GO" id="GO:0071949">
    <property type="term" value="F:FAD binding"/>
    <property type="evidence" value="ECO:0007669"/>
    <property type="project" value="InterPro"/>
</dbReference>
<keyword evidence="4" id="KW-0560">Oxidoreductase</keyword>
<accession>A0A093UN73</accession>
<dbReference type="PROSITE" id="PS51387">
    <property type="entry name" value="FAD_PCMH"/>
    <property type="match status" value="1"/>
</dbReference>
<dbReference type="SUPFAM" id="SSF56176">
    <property type="entry name" value="FAD-binding/transporter-associated domain-like"/>
    <property type="match status" value="1"/>
</dbReference>
<evidence type="ECO:0000313" key="7">
    <source>
        <dbReference type="EMBL" id="KFX41747.1"/>
    </source>
</evidence>
<reference key="1">
    <citation type="journal article" date="2014" name="PLoS Genet.">
        <title>Signature Gene Expression Reveals Novel Clues to the Molecular Mechanisms of Dimorphic Transition in Penicillium marneffei.</title>
        <authorList>
            <person name="Yang E."/>
            <person name="Wang G."/>
            <person name="Cai J."/>
            <person name="Woo P.C."/>
            <person name="Lau S.K."/>
            <person name="Yuen K.-Y."/>
            <person name="Chow W.-N."/>
            <person name="Lin X."/>
        </authorList>
    </citation>
    <scope>NUCLEOTIDE SEQUENCE [LARGE SCALE GENOMIC DNA]</scope>
    <source>
        <strain>PM1</strain>
    </source>
</reference>
<dbReference type="InterPro" id="IPR016166">
    <property type="entry name" value="FAD-bd_PCMH"/>
</dbReference>
<dbReference type="EMBL" id="JPOX01000054">
    <property type="protein sequence ID" value="KFX41747.1"/>
    <property type="molecule type" value="Genomic_DNA"/>
</dbReference>
<dbReference type="AlphaFoldDB" id="A0A093UN73"/>
<evidence type="ECO:0000259" key="6">
    <source>
        <dbReference type="PROSITE" id="PS51387"/>
    </source>
</evidence>
<comment type="caution">
    <text evidence="7">The sequence shown here is derived from an EMBL/GenBank/DDBJ whole genome shotgun (WGS) entry which is preliminary data.</text>
</comment>
<dbReference type="InterPro" id="IPR006094">
    <property type="entry name" value="Oxid_FAD_bind_N"/>
</dbReference>
<evidence type="ECO:0000256" key="5">
    <source>
        <dbReference type="SAM" id="SignalP"/>
    </source>
</evidence>
<gene>
    <name evidence="7" type="ORF">GQ26_0540160</name>
</gene>
<keyword evidence="2" id="KW-0285">Flavoprotein</keyword>
<evidence type="ECO:0000256" key="3">
    <source>
        <dbReference type="ARBA" id="ARBA00022827"/>
    </source>
</evidence>
<dbReference type="InterPro" id="IPR036318">
    <property type="entry name" value="FAD-bd_PCMH-like_sf"/>
</dbReference>
<dbReference type="eggNOG" id="KOG1231">
    <property type="taxonomic scope" value="Eukaryota"/>
</dbReference>
<sequence length="503" mass="55029">MHTFRNLPKAFALSAFAFSTLSLANICSTLQNETSAVQQPKASAYESELQNYWSAACSGLRPACIVFPTSAEDVSKIITTLQGTDDLFQIKSGGHMPNNGFSSIQGGVLIATKELNNKVVYDAKTQTAKIGPGMTWAAAVNGLNGTGRTVVGGRLGGVGVGGYVLGEGGLSFLSSQYGWAANNVVDYEVVLANGTITHANSSTNTDLFAVLKGGGNNFGIVTQYTLQTQPISNKVWGGVMTFSHDKSPQILQAIRDFTEYYPDDKAAIIPTCEHTPLFTEWFVFMFYDGPSPPDGIFNNFTAIGADLNMTKTWNSYYDLLQDNDKYDLRGQRYAIGTETTPLPNATVGLEVMTTLFNTFYNTTSTVVGDLGMIGTIAFQPMPRTITSKAKAMGGDLLSFPDTHDYIIMELDISHWFASDDNGTEAAMQQYYTGLDNDIKDFIAKGVLPDVYRPLFMNDAHGTQDYWGRISTADMARSVREKYDPELFWQKRTSGMKNDENGRE</sequence>
<name>A0A093UN73_TALMA</name>
<protein>
    <submittedName>
        <fullName evidence="7">Bifunctional solanapyrone synthase</fullName>
    </submittedName>
</protein>
<feature type="domain" description="FAD-binding PCMH-type" evidence="6">
    <location>
        <begin position="58"/>
        <end position="231"/>
    </location>
</feature>
<keyword evidence="3" id="KW-0274">FAD</keyword>
<feature type="chain" id="PRO_5001888068" evidence="5">
    <location>
        <begin position="25"/>
        <end position="503"/>
    </location>
</feature>
<dbReference type="HOGENOM" id="CLU_018354_1_0_1"/>
<dbReference type="PANTHER" id="PTHR42973:SF13">
    <property type="entry name" value="FAD-BINDING PCMH-TYPE DOMAIN-CONTAINING PROTEIN"/>
    <property type="match status" value="1"/>
</dbReference>
<proteinExistence type="inferred from homology"/>